<dbReference type="EMBL" id="JACYTR010000009">
    <property type="protein sequence ID" value="MBD8525428.1"/>
    <property type="molecule type" value="Genomic_DNA"/>
</dbReference>
<comment type="caution">
    <text evidence="1">The sequence shown here is derived from an EMBL/GenBank/DDBJ whole genome shotgun (WGS) entry which is preliminary data.</text>
</comment>
<organism evidence="1 2">
    <name type="scientific">Pseudomarimonas arenosa</name>
    <dbReference type="NCBI Taxonomy" id="2774145"/>
    <lineage>
        <taxon>Bacteria</taxon>
        <taxon>Pseudomonadati</taxon>
        <taxon>Pseudomonadota</taxon>
        <taxon>Gammaproteobacteria</taxon>
        <taxon>Lysobacterales</taxon>
        <taxon>Lysobacteraceae</taxon>
        <taxon>Pseudomarimonas</taxon>
    </lineage>
</organism>
<name>A0AAW3ZI19_9GAMM</name>
<evidence type="ECO:0000313" key="2">
    <source>
        <dbReference type="Proteomes" id="UP000613768"/>
    </source>
</evidence>
<keyword evidence="2" id="KW-1185">Reference proteome</keyword>
<proteinExistence type="predicted"/>
<accession>A0AAW3ZI19</accession>
<reference evidence="1 2" key="1">
    <citation type="submission" date="2020-09" db="EMBL/GenBank/DDBJ databases">
        <title>Pseudoxanthomonas sp. CAU 1598 isolated from sand of Yaerae Beach.</title>
        <authorList>
            <person name="Kim W."/>
        </authorList>
    </citation>
    <scope>NUCLEOTIDE SEQUENCE [LARGE SCALE GENOMIC DNA]</scope>
    <source>
        <strain evidence="1 2">CAU 1598</strain>
    </source>
</reference>
<sequence length="68" mass="7122">MNDMLMEPGFEIRDSGFVEAGPAIAVFSDHRKVGVSPTVTAAGHRRVGVSPTIAASLLSAALESRAIR</sequence>
<dbReference type="Proteomes" id="UP000613768">
    <property type="component" value="Unassembled WGS sequence"/>
</dbReference>
<gene>
    <name evidence="1" type="ORF">IFO71_06700</name>
</gene>
<evidence type="ECO:0000313" key="1">
    <source>
        <dbReference type="EMBL" id="MBD8525428.1"/>
    </source>
</evidence>
<dbReference type="AlphaFoldDB" id="A0AAW3ZI19"/>
<dbReference type="RefSeq" id="WP_192028777.1">
    <property type="nucleotide sequence ID" value="NZ_JACYTR010000009.1"/>
</dbReference>
<protein>
    <submittedName>
        <fullName evidence="1">Uncharacterized protein</fullName>
    </submittedName>
</protein>